<evidence type="ECO:0000259" key="7">
    <source>
        <dbReference type="PROSITE" id="PS50173"/>
    </source>
</evidence>
<evidence type="ECO:0000256" key="4">
    <source>
        <dbReference type="ARBA" id="ARBA00023204"/>
    </source>
</evidence>
<evidence type="ECO:0000256" key="2">
    <source>
        <dbReference type="ARBA" id="ARBA00022763"/>
    </source>
</evidence>
<dbReference type="PANTHER" id="PTHR11076:SF34">
    <property type="entry name" value="PROTEIN UMUC"/>
    <property type="match status" value="1"/>
</dbReference>
<dbReference type="InterPro" id="IPR043128">
    <property type="entry name" value="Rev_trsase/Diguanyl_cyclase"/>
</dbReference>
<dbReference type="GO" id="GO:0009432">
    <property type="term" value="P:SOS response"/>
    <property type="evidence" value="ECO:0007669"/>
    <property type="project" value="UniProtKB-KW"/>
</dbReference>
<feature type="domain" description="UmuC" evidence="7">
    <location>
        <begin position="11"/>
        <end position="197"/>
    </location>
</feature>
<dbReference type="InterPro" id="IPR050116">
    <property type="entry name" value="DNA_polymerase-Y"/>
</dbReference>
<sequence length="431" mass="46231">MPASSAPLTRYALVDVDACYCACERIFHPELEGVPVVVLSNNDGCVISRSSEATALGVEMGAPWLRIRNWAARRGVVARSSNYELYGSISRRLMDLLHDVSPAVEAYSIDEAFIRVQATDPDGLAALGHRIRATVRRDLGIPVSVGIGPTKTLAKLASHGAKHSRALCGVAVWDQCTESARARILQATPAAGVWGVGRRTARRLAARGIDTAGQLHGQDPGALRQQFGVNLARTVLELRGTPCIETADHDADRSGRLVFSRSFSTPVTTADQMHQVLSLYAQQLTSRLRRQGSVAGAVWAFAATSPCREPFHQVSAAAELPERTDDPLAVLRSVSGLLEPRMAEGARYVRAGICLSELAPAGRQEPLPVFAADPRGRRIGAVIDEVNTRVGHGAVGLGLAGLACPPDWQMRRGMLSNRGTTCWAELTTVRA</sequence>
<comment type="similarity">
    <text evidence="1">Belongs to the DNA polymerase type-Y family.</text>
</comment>
<comment type="function">
    <text evidence="6">Poorly processive, error-prone DNA polymerase involved in untargeted mutagenesis. Copies undamaged DNA at stalled replication forks, which arise in vivo from mismatched or misaligned primer ends. These misaligned primers can be extended by PolIV. Exhibits no 3'-5' exonuclease (proofreading) activity. May be involved in translesional synthesis, in conjunction with the beta clamp from PolIII.</text>
</comment>
<reference evidence="9" key="1">
    <citation type="submission" date="2018-02" db="EMBL/GenBank/DDBJ databases">
        <authorList>
            <person name="Hornung B."/>
        </authorList>
    </citation>
    <scope>NUCLEOTIDE SEQUENCE [LARGE SCALE GENOMIC DNA]</scope>
</reference>
<dbReference type="Pfam" id="PF11799">
    <property type="entry name" value="IMS_C"/>
    <property type="match status" value="1"/>
</dbReference>
<dbReference type="InterPro" id="IPR025188">
    <property type="entry name" value="DUF4113"/>
</dbReference>
<keyword evidence="5" id="KW-0742">SOS response</keyword>
<keyword evidence="9" id="KW-1185">Reference proteome</keyword>
<dbReference type="InterPro" id="IPR017961">
    <property type="entry name" value="DNA_pol_Y-fam_little_finger"/>
</dbReference>
<evidence type="ECO:0000256" key="6">
    <source>
        <dbReference type="ARBA" id="ARBA00025589"/>
    </source>
</evidence>
<evidence type="ECO:0000313" key="9">
    <source>
        <dbReference type="Proteomes" id="UP000265962"/>
    </source>
</evidence>
<dbReference type="RefSeq" id="WP_119715900.1">
    <property type="nucleotide sequence ID" value="NZ_OMOH01000006.1"/>
</dbReference>
<dbReference type="AlphaFoldDB" id="A0A375I1R5"/>
<dbReference type="GO" id="GO:0003887">
    <property type="term" value="F:DNA-directed DNA polymerase activity"/>
    <property type="evidence" value="ECO:0007669"/>
    <property type="project" value="TreeGrafter"/>
</dbReference>
<dbReference type="CDD" id="cd01700">
    <property type="entry name" value="PolY_Pol_V_umuC"/>
    <property type="match status" value="1"/>
</dbReference>
<dbReference type="OrthoDB" id="9808813at2"/>
<dbReference type="PANTHER" id="PTHR11076">
    <property type="entry name" value="DNA REPAIR POLYMERASE UMUC / TRANSFERASE FAMILY MEMBER"/>
    <property type="match status" value="1"/>
</dbReference>
<dbReference type="Pfam" id="PF00817">
    <property type="entry name" value="IMS"/>
    <property type="match status" value="1"/>
</dbReference>
<dbReference type="GO" id="GO:0003684">
    <property type="term" value="F:damaged DNA binding"/>
    <property type="evidence" value="ECO:0007669"/>
    <property type="project" value="InterPro"/>
</dbReference>
<dbReference type="Pfam" id="PF13438">
    <property type="entry name" value="DUF4113"/>
    <property type="match status" value="1"/>
</dbReference>
<evidence type="ECO:0000256" key="3">
    <source>
        <dbReference type="ARBA" id="ARBA00023199"/>
    </source>
</evidence>
<protein>
    <submittedName>
        <fullName evidence="8">UmuC domain</fullName>
    </submittedName>
</protein>
<gene>
    <name evidence="8" type="ORF">PROPJV5_1727</name>
</gene>
<dbReference type="InterPro" id="IPR001126">
    <property type="entry name" value="UmuC"/>
</dbReference>
<proteinExistence type="inferred from homology"/>
<dbReference type="GO" id="GO:0042276">
    <property type="term" value="P:error-prone translesion synthesis"/>
    <property type="evidence" value="ECO:0007669"/>
    <property type="project" value="TreeGrafter"/>
</dbReference>
<dbReference type="PROSITE" id="PS50173">
    <property type="entry name" value="UMUC"/>
    <property type="match status" value="1"/>
</dbReference>
<dbReference type="Gene3D" id="3.40.1170.60">
    <property type="match status" value="1"/>
</dbReference>
<keyword evidence="2" id="KW-0227">DNA damage</keyword>
<accession>A0A375I1R5</accession>
<dbReference type="GO" id="GO:0006281">
    <property type="term" value="P:DNA repair"/>
    <property type="evidence" value="ECO:0007669"/>
    <property type="project" value="UniProtKB-KW"/>
</dbReference>
<evidence type="ECO:0000313" key="8">
    <source>
        <dbReference type="EMBL" id="SPF68752.1"/>
    </source>
</evidence>
<dbReference type="Gene3D" id="3.30.70.270">
    <property type="match status" value="1"/>
</dbReference>
<dbReference type="Gene3D" id="1.10.150.20">
    <property type="entry name" value="5' to 3' exonuclease, C-terminal subdomain"/>
    <property type="match status" value="1"/>
</dbReference>
<organism evidence="8 9">
    <name type="scientific">Propionibacterium ruminifibrarum</name>
    <dbReference type="NCBI Taxonomy" id="1962131"/>
    <lineage>
        <taxon>Bacteria</taxon>
        <taxon>Bacillati</taxon>
        <taxon>Actinomycetota</taxon>
        <taxon>Actinomycetes</taxon>
        <taxon>Propionibacteriales</taxon>
        <taxon>Propionibacteriaceae</taxon>
        <taxon>Propionibacterium</taxon>
    </lineage>
</organism>
<dbReference type="EMBL" id="OMOH01000006">
    <property type="protein sequence ID" value="SPF68752.1"/>
    <property type="molecule type" value="Genomic_DNA"/>
</dbReference>
<dbReference type="GO" id="GO:0005829">
    <property type="term" value="C:cytosol"/>
    <property type="evidence" value="ECO:0007669"/>
    <property type="project" value="TreeGrafter"/>
</dbReference>
<keyword evidence="4" id="KW-0234">DNA repair</keyword>
<evidence type="ECO:0000256" key="1">
    <source>
        <dbReference type="ARBA" id="ARBA00010945"/>
    </source>
</evidence>
<dbReference type="SUPFAM" id="SSF56672">
    <property type="entry name" value="DNA/RNA polymerases"/>
    <property type="match status" value="1"/>
</dbReference>
<name>A0A375I1R5_9ACTN</name>
<evidence type="ECO:0000256" key="5">
    <source>
        <dbReference type="ARBA" id="ARBA00023236"/>
    </source>
</evidence>
<dbReference type="InterPro" id="IPR043502">
    <property type="entry name" value="DNA/RNA_pol_sf"/>
</dbReference>
<dbReference type="Proteomes" id="UP000265962">
    <property type="component" value="Unassembled WGS sequence"/>
</dbReference>
<keyword evidence="3" id="KW-0741">SOS mutagenesis</keyword>